<feature type="transmembrane region" description="Helical" evidence="9">
    <location>
        <begin position="154"/>
        <end position="176"/>
    </location>
</feature>
<dbReference type="SUPFAM" id="SSF81321">
    <property type="entry name" value="Family A G protein-coupled receptor-like"/>
    <property type="match status" value="1"/>
</dbReference>
<organism evidence="12 14">
    <name type="scientific">Didymodactylos carnosus</name>
    <dbReference type="NCBI Taxonomy" id="1234261"/>
    <lineage>
        <taxon>Eukaryota</taxon>
        <taxon>Metazoa</taxon>
        <taxon>Spiralia</taxon>
        <taxon>Gnathifera</taxon>
        <taxon>Rotifera</taxon>
        <taxon>Eurotatoria</taxon>
        <taxon>Bdelloidea</taxon>
        <taxon>Philodinida</taxon>
        <taxon>Philodinidae</taxon>
        <taxon>Didymodactylos</taxon>
    </lineage>
</organism>
<feature type="domain" description="G-protein coupled receptors family 1 profile" evidence="11">
    <location>
        <begin position="11"/>
        <end position="271"/>
    </location>
</feature>
<dbReference type="PRINTS" id="PR00237">
    <property type="entry name" value="GPCRRHODOPSN"/>
</dbReference>
<dbReference type="InterPro" id="IPR000276">
    <property type="entry name" value="GPCR_Rhodpsn"/>
</dbReference>
<dbReference type="InterPro" id="IPR017452">
    <property type="entry name" value="GPCR_Rhodpsn_7TM"/>
</dbReference>
<dbReference type="Pfam" id="PF00001">
    <property type="entry name" value="7tm_1"/>
    <property type="match status" value="1"/>
</dbReference>
<dbReference type="GO" id="GO:0004930">
    <property type="term" value="F:G protein-coupled receptor activity"/>
    <property type="evidence" value="ECO:0007669"/>
    <property type="project" value="UniProtKB-KW"/>
</dbReference>
<dbReference type="EMBL" id="CAJOBC010084637">
    <property type="protein sequence ID" value="CAF4320016.1"/>
    <property type="molecule type" value="Genomic_DNA"/>
</dbReference>
<sequence>MILFSSTSVILSLTFLLIVLCHPRQCYSVSNMLVCNSCLCELLFSLSMLSMALFTYMNDQREQQIADHMCIFRGYLGYVTDALQNYSYALQAIYRYTYVVHHQKRLYQTYRLQFLFILIVWIFCFLSALVLMLSEQIKYNLDNQICQLPLRKTLFKLYIGSCVYCLPLIIIQFVYYKLIRYLRNISNNSGSTTAIGIIQAQREMQVLKRIIVLVSILITNGFPYLVFWFIAFGTDPPLYHFRISFLFVDVSLVPVMIAMFKFNNNVKDILLKSIANLMSRTTKSGPIASDQRTQQKTF</sequence>
<reference evidence="12" key="1">
    <citation type="submission" date="2021-02" db="EMBL/GenBank/DDBJ databases">
        <authorList>
            <person name="Nowell W R."/>
        </authorList>
    </citation>
    <scope>NUCLEOTIDE SEQUENCE</scope>
</reference>
<keyword evidence="4 9" id="KW-1133">Transmembrane helix</keyword>
<evidence type="ECO:0000256" key="2">
    <source>
        <dbReference type="ARBA" id="ARBA00022475"/>
    </source>
</evidence>
<evidence type="ECO:0000313" key="14">
    <source>
        <dbReference type="Proteomes" id="UP000663829"/>
    </source>
</evidence>
<feature type="transmembrane region" description="Helical" evidence="9">
    <location>
        <begin position="42"/>
        <end position="59"/>
    </location>
</feature>
<feature type="chain" id="PRO_5035687650" description="G-protein coupled receptors family 1 profile domain-containing protein" evidence="10">
    <location>
        <begin position="29"/>
        <end position="298"/>
    </location>
</feature>
<keyword evidence="7" id="KW-0675">Receptor</keyword>
<dbReference type="Proteomes" id="UP000681722">
    <property type="component" value="Unassembled WGS sequence"/>
</dbReference>
<evidence type="ECO:0000256" key="9">
    <source>
        <dbReference type="SAM" id="Phobius"/>
    </source>
</evidence>
<evidence type="ECO:0000256" key="3">
    <source>
        <dbReference type="ARBA" id="ARBA00022692"/>
    </source>
</evidence>
<keyword evidence="6 9" id="KW-0472">Membrane</keyword>
<dbReference type="CDD" id="cd00637">
    <property type="entry name" value="7tm_classA_rhodopsin-like"/>
    <property type="match status" value="1"/>
</dbReference>
<dbReference type="AlphaFoldDB" id="A0A815P7C0"/>
<feature type="signal peptide" evidence="10">
    <location>
        <begin position="1"/>
        <end position="28"/>
    </location>
</feature>
<keyword evidence="14" id="KW-1185">Reference proteome</keyword>
<dbReference type="PROSITE" id="PS50262">
    <property type="entry name" value="G_PROTEIN_RECEP_F1_2"/>
    <property type="match status" value="1"/>
</dbReference>
<comment type="subcellular location">
    <subcellularLocation>
        <location evidence="1">Cell membrane</location>
        <topology evidence="1">Multi-pass membrane protein</topology>
    </subcellularLocation>
</comment>
<evidence type="ECO:0000259" key="11">
    <source>
        <dbReference type="PROSITE" id="PS50262"/>
    </source>
</evidence>
<keyword evidence="8" id="KW-0807">Transducer</keyword>
<evidence type="ECO:0000256" key="8">
    <source>
        <dbReference type="ARBA" id="ARBA00023224"/>
    </source>
</evidence>
<evidence type="ECO:0000256" key="6">
    <source>
        <dbReference type="ARBA" id="ARBA00023136"/>
    </source>
</evidence>
<evidence type="ECO:0000256" key="10">
    <source>
        <dbReference type="SAM" id="SignalP"/>
    </source>
</evidence>
<dbReference type="Proteomes" id="UP000663829">
    <property type="component" value="Unassembled WGS sequence"/>
</dbReference>
<keyword evidence="5" id="KW-0297">G-protein coupled receptor</keyword>
<proteinExistence type="predicted"/>
<feature type="transmembrane region" description="Helical" evidence="9">
    <location>
        <begin position="210"/>
        <end position="231"/>
    </location>
</feature>
<evidence type="ECO:0000313" key="13">
    <source>
        <dbReference type="EMBL" id="CAF4320016.1"/>
    </source>
</evidence>
<evidence type="ECO:0000313" key="12">
    <source>
        <dbReference type="EMBL" id="CAF1445124.1"/>
    </source>
</evidence>
<dbReference type="OrthoDB" id="10033332at2759"/>
<evidence type="ECO:0000256" key="7">
    <source>
        <dbReference type="ARBA" id="ARBA00023170"/>
    </source>
</evidence>
<keyword evidence="10" id="KW-0732">Signal</keyword>
<dbReference type="GO" id="GO:0005886">
    <property type="term" value="C:plasma membrane"/>
    <property type="evidence" value="ECO:0007669"/>
    <property type="project" value="UniProtKB-SubCell"/>
</dbReference>
<dbReference type="Gene3D" id="1.20.1070.10">
    <property type="entry name" value="Rhodopsin 7-helix transmembrane proteins"/>
    <property type="match status" value="1"/>
</dbReference>
<dbReference type="PANTHER" id="PTHR24228">
    <property type="entry name" value="B2 BRADYKININ RECEPTOR/ANGIOTENSIN II RECEPTOR"/>
    <property type="match status" value="1"/>
</dbReference>
<dbReference type="EMBL" id="CAJNOQ010019194">
    <property type="protein sequence ID" value="CAF1445124.1"/>
    <property type="molecule type" value="Genomic_DNA"/>
</dbReference>
<feature type="transmembrane region" description="Helical" evidence="9">
    <location>
        <begin position="243"/>
        <end position="262"/>
    </location>
</feature>
<keyword evidence="2" id="KW-1003">Cell membrane</keyword>
<evidence type="ECO:0000256" key="5">
    <source>
        <dbReference type="ARBA" id="ARBA00023040"/>
    </source>
</evidence>
<protein>
    <recommendedName>
        <fullName evidence="11">G-protein coupled receptors family 1 profile domain-containing protein</fullName>
    </recommendedName>
</protein>
<dbReference type="PANTHER" id="PTHR24228:SF59">
    <property type="entry name" value="NEUROPEPTIDE RECEPTOR 15"/>
    <property type="match status" value="1"/>
</dbReference>
<comment type="caution">
    <text evidence="12">The sequence shown here is derived from an EMBL/GenBank/DDBJ whole genome shotgun (WGS) entry which is preliminary data.</text>
</comment>
<feature type="transmembrane region" description="Helical" evidence="9">
    <location>
        <begin position="114"/>
        <end position="134"/>
    </location>
</feature>
<gene>
    <name evidence="12" type="ORF">GPM918_LOCUS34517</name>
    <name evidence="13" type="ORF">SRO942_LOCUS35216</name>
</gene>
<keyword evidence="3 9" id="KW-0812">Transmembrane</keyword>
<evidence type="ECO:0000256" key="4">
    <source>
        <dbReference type="ARBA" id="ARBA00022989"/>
    </source>
</evidence>
<accession>A0A815P7C0</accession>
<evidence type="ECO:0000256" key="1">
    <source>
        <dbReference type="ARBA" id="ARBA00004651"/>
    </source>
</evidence>
<name>A0A815P7C0_9BILA</name>